<dbReference type="PROSITE" id="PS50928">
    <property type="entry name" value="ABC_TM1"/>
    <property type="match status" value="1"/>
</dbReference>
<comment type="subcellular location">
    <subcellularLocation>
        <location evidence="1 7">Cell membrane</location>
        <topology evidence="1 7">Multi-pass membrane protein</topology>
    </subcellularLocation>
</comment>
<dbReference type="PANTHER" id="PTHR30151">
    <property type="entry name" value="ALKANE SULFONATE ABC TRANSPORTER-RELATED, MEMBRANE SUBUNIT"/>
    <property type="match status" value="1"/>
</dbReference>
<dbReference type="OrthoDB" id="3173654at2"/>
<accession>A0A087CEA5</accession>
<dbReference type="GeneID" id="98299121"/>
<dbReference type="eggNOG" id="COG0600">
    <property type="taxonomic scope" value="Bacteria"/>
</dbReference>
<feature type="transmembrane region" description="Helical" evidence="7">
    <location>
        <begin position="119"/>
        <end position="140"/>
    </location>
</feature>
<dbReference type="GO" id="GO:0055085">
    <property type="term" value="P:transmembrane transport"/>
    <property type="evidence" value="ECO:0007669"/>
    <property type="project" value="InterPro"/>
</dbReference>
<sequence>MTSSIQEPSQEVRHALKASLKQRKGSRAIRIIGPFTPLALLVIWEFASRFGWVDARFFPAPSSIFSTFVELLQSGVLMDHTVISLVRILVGFTLGAIPGVLVGVLLGSLEWARILFEPIFASMLPIPKITIYPLLMLIFGLGETSKWLIIAIGVFFTVMFNTLGGVLQTNLLLFDVAKANGANPWQQWAGVALPSALPSVFTGLKLALGGSFVVLAASEYVGSQSGLGYMIWSAWSTFSVSKMYVGIVVISVLGYCATSLVSLAQRLLVPWARR</sequence>
<evidence type="ECO:0000313" key="9">
    <source>
        <dbReference type="EMBL" id="KFI81605.1"/>
    </source>
</evidence>
<evidence type="ECO:0000256" key="1">
    <source>
        <dbReference type="ARBA" id="ARBA00004651"/>
    </source>
</evidence>
<evidence type="ECO:0000256" key="7">
    <source>
        <dbReference type="RuleBase" id="RU363032"/>
    </source>
</evidence>
<reference evidence="9 10" key="1">
    <citation type="submission" date="2014-03" db="EMBL/GenBank/DDBJ databases">
        <title>Genomics of Bifidobacteria.</title>
        <authorList>
            <person name="Ventura M."/>
            <person name="Milani C."/>
            <person name="Lugli G.A."/>
        </authorList>
    </citation>
    <scope>NUCLEOTIDE SEQUENCE [LARGE SCALE GENOMIC DNA]</scope>
    <source>
        <strain evidence="9 10">LMG 21775</strain>
    </source>
</reference>
<dbReference type="PANTHER" id="PTHR30151:SF38">
    <property type="entry name" value="ALIPHATIC SULFONATES TRANSPORT PERMEASE PROTEIN SSUC-RELATED"/>
    <property type="match status" value="1"/>
</dbReference>
<comment type="similarity">
    <text evidence="7">Belongs to the binding-protein-dependent transport system permease family.</text>
</comment>
<evidence type="ECO:0000313" key="10">
    <source>
        <dbReference type="Proteomes" id="UP000029050"/>
    </source>
</evidence>
<dbReference type="EMBL" id="JGZI01000010">
    <property type="protein sequence ID" value="KFI81605.1"/>
    <property type="molecule type" value="Genomic_DNA"/>
</dbReference>
<evidence type="ECO:0000256" key="6">
    <source>
        <dbReference type="ARBA" id="ARBA00023136"/>
    </source>
</evidence>
<feature type="transmembrane region" description="Helical" evidence="7">
    <location>
        <begin position="85"/>
        <end position="107"/>
    </location>
</feature>
<dbReference type="STRING" id="218140.BPSY_2017"/>
<name>A0A087CEA5_9BIFI</name>
<keyword evidence="3" id="KW-1003">Cell membrane</keyword>
<dbReference type="AlphaFoldDB" id="A0A087CEA5"/>
<feature type="transmembrane region" description="Helical" evidence="7">
    <location>
        <begin position="187"/>
        <end position="208"/>
    </location>
</feature>
<feature type="domain" description="ABC transmembrane type-1" evidence="8">
    <location>
        <begin position="81"/>
        <end position="265"/>
    </location>
</feature>
<proteinExistence type="inferred from homology"/>
<evidence type="ECO:0000256" key="2">
    <source>
        <dbReference type="ARBA" id="ARBA00022448"/>
    </source>
</evidence>
<dbReference type="Pfam" id="PF00528">
    <property type="entry name" value="BPD_transp_1"/>
    <property type="match status" value="1"/>
</dbReference>
<dbReference type="Gene3D" id="1.10.3720.10">
    <property type="entry name" value="MetI-like"/>
    <property type="match status" value="1"/>
</dbReference>
<keyword evidence="6 7" id="KW-0472">Membrane</keyword>
<keyword evidence="5 7" id="KW-1133">Transmembrane helix</keyword>
<keyword evidence="2 7" id="KW-0813">Transport</keyword>
<keyword evidence="10" id="KW-1185">Reference proteome</keyword>
<evidence type="ECO:0000256" key="5">
    <source>
        <dbReference type="ARBA" id="ARBA00022989"/>
    </source>
</evidence>
<dbReference type="InterPro" id="IPR035906">
    <property type="entry name" value="MetI-like_sf"/>
</dbReference>
<dbReference type="SUPFAM" id="SSF161098">
    <property type="entry name" value="MetI-like"/>
    <property type="match status" value="1"/>
</dbReference>
<keyword evidence="4 7" id="KW-0812">Transmembrane</keyword>
<evidence type="ECO:0000256" key="3">
    <source>
        <dbReference type="ARBA" id="ARBA00022475"/>
    </source>
</evidence>
<evidence type="ECO:0000259" key="8">
    <source>
        <dbReference type="PROSITE" id="PS50928"/>
    </source>
</evidence>
<feature type="transmembrane region" description="Helical" evidence="7">
    <location>
        <begin position="28"/>
        <end position="46"/>
    </location>
</feature>
<organism evidence="9 10">
    <name type="scientific">Bifidobacterium psychraerophilum</name>
    <dbReference type="NCBI Taxonomy" id="218140"/>
    <lineage>
        <taxon>Bacteria</taxon>
        <taxon>Bacillati</taxon>
        <taxon>Actinomycetota</taxon>
        <taxon>Actinomycetes</taxon>
        <taxon>Bifidobacteriales</taxon>
        <taxon>Bifidobacteriaceae</taxon>
        <taxon>Bifidobacterium</taxon>
    </lineage>
</organism>
<feature type="transmembrane region" description="Helical" evidence="7">
    <location>
        <begin position="244"/>
        <end position="264"/>
    </location>
</feature>
<dbReference type="CDD" id="cd06261">
    <property type="entry name" value="TM_PBP2"/>
    <property type="match status" value="1"/>
</dbReference>
<comment type="caution">
    <text evidence="9">The sequence shown here is derived from an EMBL/GenBank/DDBJ whole genome shotgun (WGS) entry which is preliminary data.</text>
</comment>
<feature type="transmembrane region" description="Helical" evidence="7">
    <location>
        <begin position="147"/>
        <end position="167"/>
    </location>
</feature>
<protein>
    <submittedName>
        <fullName evidence="9">Putative taurine transport system permease</fullName>
    </submittedName>
</protein>
<dbReference type="GO" id="GO:0005886">
    <property type="term" value="C:plasma membrane"/>
    <property type="evidence" value="ECO:0007669"/>
    <property type="project" value="UniProtKB-SubCell"/>
</dbReference>
<gene>
    <name evidence="9" type="ORF">BPSY_2017</name>
</gene>
<dbReference type="InterPro" id="IPR000515">
    <property type="entry name" value="MetI-like"/>
</dbReference>
<dbReference type="RefSeq" id="WP_033497618.1">
    <property type="nucleotide sequence ID" value="NZ_BAABVZ010000002.1"/>
</dbReference>
<dbReference type="Proteomes" id="UP000029050">
    <property type="component" value="Unassembled WGS sequence"/>
</dbReference>
<evidence type="ECO:0000256" key="4">
    <source>
        <dbReference type="ARBA" id="ARBA00022692"/>
    </source>
</evidence>